<comment type="caution">
    <text evidence="2">The sequence shown here is derived from an EMBL/GenBank/DDBJ whole genome shotgun (WGS) entry which is preliminary data.</text>
</comment>
<evidence type="ECO:0000313" key="2">
    <source>
        <dbReference type="EMBL" id="RHH82543.1"/>
    </source>
</evidence>
<dbReference type="Proteomes" id="UP000283512">
    <property type="component" value="Unassembled WGS sequence"/>
</dbReference>
<organism evidence="2 3">
    <name type="scientific">Bacteroides caccae</name>
    <dbReference type="NCBI Taxonomy" id="47678"/>
    <lineage>
        <taxon>Bacteria</taxon>
        <taxon>Pseudomonadati</taxon>
        <taxon>Bacteroidota</taxon>
        <taxon>Bacteroidia</taxon>
        <taxon>Bacteroidales</taxon>
        <taxon>Bacteroidaceae</taxon>
        <taxon>Bacteroides</taxon>
    </lineage>
</organism>
<evidence type="ECO:0000313" key="3">
    <source>
        <dbReference type="Proteomes" id="UP000283512"/>
    </source>
</evidence>
<accession>A0A414Y8P4</accession>
<gene>
    <name evidence="2" type="ORF">DW190_23220</name>
    <name evidence="1" type="ORF">DW190_23360</name>
</gene>
<dbReference type="EMBL" id="QRKD01000101">
    <property type="protein sequence ID" value="RHH82019.1"/>
    <property type="molecule type" value="Genomic_DNA"/>
</dbReference>
<dbReference type="AlphaFoldDB" id="A0A414Y8P4"/>
<sequence>GEDHYGSHGEHYFWPKDYSSAKLAQKRIDKLEKAGIRCKLTGYNGGYIRFIGYTPEAEALLEKERQEYITAHRQWQTKQTVIN</sequence>
<dbReference type="EMBL" id="QRKD01000087">
    <property type="protein sequence ID" value="RHH82543.1"/>
    <property type="molecule type" value="Genomic_DNA"/>
</dbReference>
<name>A0A414Y8P4_9BACE</name>
<feature type="non-terminal residue" evidence="2">
    <location>
        <position position="1"/>
    </location>
</feature>
<evidence type="ECO:0000313" key="1">
    <source>
        <dbReference type="EMBL" id="RHH82019.1"/>
    </source>
</evidence>
<proteinExistence type="predicted"/>
<reference evidence="2 3" key="1">
    <citation type="submission" date="2018-08" db="EMBL/GenBank/DDBJ databases">
        <title>A genome reference for cultivated species of the human gut microbiota.</title>
        <authorList>
            <person name="Zou Y."/>
            <person name="Xue W."/>
            <person name="Luo G."/>
        </authorList>
    </citation>
    <scope>NUCLEOTIDE SEQUENCE [LARGE SCALE GENOMIC DNA]</scope>
    <source>
        <strain evidence="2 3">AM16-49B</strain>
    </source>
</reference>
<protein>
    <submittedName>
        <fullName evidence="2">Molecular chaperone DnaJ</fullName>
    </submittedName>
</protein>